<dbReference type="PANTHER" id="PTHR30349:SF64">
    <property type="entry name" value="PROPHAGE INTEGRASE INTD-RELATED"/>
    <property type="match status" value="1"/>
</dbReference>
<proteinExistence type="predicted"/>
<dbReference type="PROSITE" id="PS51898">
    <property type="entry name" value="TYR_RECOMBINASE"/>
    <property type="match status" value="1"/>
</dbReference>
<dbReference type="InterPro" id="IPR050090">
    <property type="entry name" value="Tyrosine_recombinase_XerCD"/>
</dbReference>
<dbReference type="Pfam" id="PF00589">
    <property type="entry name" value="Phage_integrase"/>
    <property type="match status" value="1"/>
</dbReference>
<dbReference type="InterPro" id="IPR013762">
    <property type="entry name" value="Integrase-like_cat_sf"/>
</dbReference>
<keyword evidence="1" id="KW-0233">DNA recombination</keyword>
<dbReference type="EMBL" id="JAUSTI010000004">
    <property type="protein sequence ID" value="MDQ0170505.1"/>
    <property type="molecule type" value="Genomic_DNA"/>
</dbReference>
<reference evidence="3 4" key="1">
    <citation type="submission" date="2023-07" db="EMBL/GenBank/DDBJ databases">
        <title>Sorghum-associated microbial communities from plants grown in Nebraska, USA.</title>
        <authorList>
            <person name="Schachtman D."/>
        </authorList>
    </citation>
    <scope>NUCLEOTIDE SEQUENCE [LARGE SCALE GENOMIC DNA]</scope>
    <source>
        <strain evidence="3 4">DS1314</strain>
    </source>
</reference>
<dbReference type="Proteomes" id="UP001233836">
    <property type="component" value="Unassembled WGS sequence"/>
</dbReference>
<evidence type="ECO:0000256" key="1">
    <source>
        <dbReference type="ARBA" id="ARBA00023172"/>
    </source>
</evidence>
<name>A0ABT9WCE4_9BACL</name>
<evidence type="ECO:0000313" key="3">
    <source>
        <dbReference type="EMBL" id="MDQ0170505.1"/>
    </source>
</evidence>
<dbReference type="InterPro" id="IPR011010">
    <property type="entry name" value="DNA_brk_join_enz"/>
</dbReference>
<comment type="caution">
    <text evidence="3">The sequence shown here is derived from an EMBL/GenBank/DDBJ whole genome shotgun (WGS) entry which is preliminary data.</text>
</comment>
<dbReference type="RefSeq" id="WP_307215094.1">
    <property type="nucleotide sequence ID" value="NZ_JAUSTI010000004.1"/>
</dbReference>
<accession>A0ABT9WCE4</accession>
<evidence type="ECO:0000259" key="2">
    <source>
        <dbReference type="PROSITE" id="PS51898"/>
    </source>
</evidence>
<keyword evidence="4" id="KW-1185">Reference proteome</keyword>
<sequence>MKSFVYVVAICIERQTLIVRQGKGQKDRRTLLSHLAWKIVQEYISEYKPQRWLFPGQSSDRHLTERSVQKVFEEARQHAGIMKKVSIHVLRHSFATHLLENGTDLCYIQELLGHTSARTTQRYTHVSTKNIQRIQSPLDRLDLGD</sequence>
<evidence type="ECO:0000313" key="4">
    <source>
        <dbReference type="Proteomes" id="UP001233836"/>
    </source>
</evidence>
<dbReference type="SUPFAM" id="SSF56349">
    <property type="entry name" value="DNA breaking-rejoining enzymes"/>
    <property type="match status" value="1"/>
</dbReference>
<organism evidence="3 4">
    <name type="scientific">Paenibacillus tundrae</name>
    <dbReference type="NCBI Taxonomy" id="528187"/>
    <lineage>
        <taxon>Bacteria</taxon>
        <taxon>Bacillati</taxon>
        <taxon>Bacillota</taxon>
        <taxon>Bacilli</taxon>
        <taxon>Bacillales</taxon>
        <taxon>Paenibacillaceae</taxon>
        <taxon>Paenibacillus</taxon>
    </lineage>
</organism>
<protein>
    <submittedName>
        <fullName evidence="3">Site-specific recombinase XerD</fullName>
    </submittedName>
</protein>
<gene>
    <name evidence="3" type="ORF">J2T19_001947</name>
</gene>
<dbReference type="InterPro" id="IPR002104">
    <property type="entry name" value="Integrase_catalytic"/>
</dbReference>
<feature type="domain" description="Tyr recombinase" evidence="2">
    <location>
        <begin position="1"/>
        <end position="139"/>
    </location>
</feature>
<dbReference type="PANTHER" id="PTHR30349">
    <property type="entry name" value="PHAGE INTEGRASE-RELATED"/>
    <property type="match status" value="1"/>
</dbReference>
<dbReference type="Gene3D" id="1.10.443.10">
    <property type="entry name" value="Intergrase catalytic core"/>
    <property type="match status" value="1"/>
</dbReference>